<reference evidence="1 2" key="1">
    <citation type="submission" date="2019-01" db="EMBL/GenBank/DDBJ databases">
        <title>Draft genome sequences of three monokaryotic isolates of the white-rot basidiomycete fungus Dichomitus squalens.</title>
        <authorList>
            <consortium name="DOE Joint Genome Institute"/>
            <person name="Lopez S.C."/>
            <person name="Andreopoulos B."/>
            <person name="Pangilinan J."/>
            <person name="Lipzen A."/>
            <person name="Riley R."/>
            <person name="Ahrendt S."/>
            <person name="Ng V."/>
            <person name="Barry K."/>
            <person name="Daum C."/>
            <person name="Grigoriev I.V."/>
            <person name="Hilden K.S."/>
            <person name="Makela M.R."/>
            <person name="de Vries R.P."/>
        </authorList>
    </citation>
    <scope>NUCLEOTIDE SEQUENCE [LARGE SCALE GENOMIC DNA]</scope>
    <source>
        <strain evidence="1 2">CBS 464.89</strain>
    </source>
</reference>
<organism evidence="1 2">
    <name type="scientific">Dichomitus squalens</name>
    <dbReference type="NCBI Taxonomy" id="114155"/>
    <lineage>
        <taxon>Eukaryota</taxon>
        <taxon>Fungi</taxon>
        <taxon>Dikarya</taxon>
        <taxon>Basidiomycota</taxon>
        <taxon>Agaricomycotina</taxon>
        <taxon>Agaricomycetes</taxon>
        <taxon>Polyporales</taxon>
        <taxon>Polyporaceae</taxon>
        <taxon>Dichomitus</taxon>
    </lineage>
</organism>
<dbReference type="AlphaFoldDB" id="A0A4V2K950"/>
<dbReference type="EMBL" id="ML145093">
    <property type="protein sequence ID" value="TBU62508.1"/>
    <property type="molecule type" value="Genomic_DNA"/>
</dbReference>
<evidence type="ECO:0000313" key="2">
    <source>
        <dbReference type="Proteomes" id="UP000292082"/>
    </source>
</evidence>
<gene>
    <name evidence="1" type="ORF">BD310DRAFT_918553</name>
</gene>
<sequence length="78" mass="8463">MQCIISCICDRVVLISGLNGACPFGCLLSSAVYLRLICAHVSASFSQLEMRPWGTTSKIRRRCGYPSSGEYGNAVQCL</sequence>
<dbReference type="Proteomes" id="UP000292082">
    <property type="component" value="Unassembled WGS sequence"/>
</dbReference>
<keyword evidence="2" id="KW-1185">Reference proteome</keyword>
<name>A0A4V2K950_9APHY</name>
<proteinExistence type="predicted"/>
<accession>A0A4V2K950</accession>
<evidence type="ECO:0000313" key="1">
    <source>
        <dbReference type="EMBL" id="TBU62508.1"/>
    </source>
</evidence>
<protein>
    <submittedName>
        <fullName evidence="1">Uncharacterized protein</fullName>
    </submittedName>
</protein>